<dbReference type="Proteomes" id="UP001449657">
    <property type="component" value="Chromosome"/>
</dbReference>
<evidence type="ECO:0000313" key="1">
    <source>
        <dbReference type="EMBL" id="WZN44587.1"/>
    </source>
</evidence>
<dbReference type="EMBL" id="CP150096">
    <property type="protein sequence ID" value="WZN44587.1"/>
    <property type="molecule type" value="Genomic_DNA"/>
</dbReference>
<dbReference type="RefSeq" id="WP_341839367.1">
    <property type="nucleotide sequence ID" value="NZ_CP149792.1"/>
</dbReference>
<gene>
    <name evidence="1" type="ORF">WJU22_16960</name>
</gene>
<proteinExistence type="predicted"/>
<evidence type="ECO:0000313" key="2">
    <source>
        <dbReference type="Proteomes" id="UP001449657"/>
    </source>
</evidence>
<organism evidence="1 2">
    <name type="scientific">Chitinophaga caseinilytica</name>
    <dbReference type="NCBI Taxonomy" id="2267521"/>
    <lineage>
        <taxon>Bacteria</taxon>
        <taxon>Pseudomonadati</taxon>
        <taxon>Bacteroidota</taxon>
        <taxon>Chitinophagia</taxon>
        <taxon>Chitinophagales</taxon>
        <taxon>Chitinophagaceae</taxon>
        <taxon>Chitinophaga</taxon>
    </lineage>
</organism>
<protein>
    <submittedName>
        <fullName evidence="1">Uncharacterized protein</fullName>
    </submittedName>
</protein>
<sequence length="61" mass="7277">MENRHKNPWQGIPHPDLMYLAVKFNVSLQKVKAAVYTLGNDLRQIETWFRQQQALRDRNLV</sequence>
<keyword evidence="2" id="KW-1185">Reference proteome</keyword>
<accession>A0ABZ2YZT2</accession>
<reference evidence="1 2" key="1">
    <citation type="submission" date="2024-03" db="EMBL/GenBank/DDBJ databases">
        <title>Chitinophaga caseinilytica sp. nov., a casein hydrolysing bacterium isolated from forest soil.</title>
        <authorList>
            <person name="Lee D.S."/>
            <person name="Han D.M."/>
            <person name="Baek J.H."/>
            <person name="Choi D.G."/>
            <person name="Jeon J.H."/>
            <person name="Jeon C.O."/>
        </authorList>
    </citation>
    <scope>NUCLEOTIDE SEQUENCE [LARGE SCALE GENOMIC DNA]</scope>
    <source>
        <strain evidence="1 2">KACC 19118</strain>
    </source>
</reference>
<name>A0ABZ2YZT2_9BACT</name>